<dbReference type="GO" id="GO:0030416">
    <property type="term" value="P:methylamine metabolic process"/>
    <property type="evidence" value="ECO:0007669"/>
    <property type="project" value="InterPro"/>
</dbReference>
<feature type="transmembrane region" description="Helical" evidence="6">
    <location>
        <begin position="110"/>
        <end position="130"/>
    </location>
</feature>
<dbReference type="GO" id="GO:0016020">
    <property type="term" value="C:membrane"/>
    <property type="evidence" value="ECO:0007669"/>
    <property type="project" value="UniProtKB-SubCell"/>
</dbReference>
<dbReference type="InterPro" id="IPR009908">
    <property type="entry name" value="Methylamine_util_MauE"/>
</dbReference>
<keyword evidence="5" id="KW-0676">Redox-active center</keyword>
<dbReference type="PROSITE" id="PS00194">
    <property type="entry name" value="THIOREDOXIN_1"/>
    <property type="match status" value="1"/>
</dbReference>
<dbReference type="Gene3D" id="3.40.30.10">
    <property type="entry name" value="Glutaredoxin"/>
    <property type="match status" value="1"/>
</dbReference>
<evidence type="ECO:0000313" key="8">
    <source>
        <dbReference type="EMBL" id="SIT03641.1"/>
    </source>
</evidence>
<keyword evidence="4 6" id="KW-0472">Membrane</keyword>
<feature type="transmembrane region" description="Helical" evidence="6">
    <location>
        <begin position="146"/>
        <end position="170"/>
    </location>
</feature>
<name>A0A173MJQ8_9BACT</name>
<reference evidence="9" key="1">
    <citation type="submission" date="2017-01" db="EMBL/GenBank/DDBJ databases">
        <authorList>
            <person name="Varghese N."/>
            <person name="Submissions S."/>
        </authorList>
    </citation>
    <scope>NUCLEOTIDE SEQUENCE [LARGE SCALE GENOMIC DNA]</scope>
    <source>
        <strain evidence="9">DSM 21054</strain>
    </source>
</reference>
<dbReference type="PANTHER" id="PTHR42852">
    <property type="entry name" value="THIOL:DISULFIDE INTERCHANGE PROTEIN DSBE"/>
    <property type="match status" value="1"/>
</dbReference>
<dbReference type="GO" id="GO:0016491">
    <property type="term" value="F:oxidoreductase activity"/>
    <property type="evidence" value="ECO:0007669"/>
    <property type="project" value="InterPro"/>
</dbReference>
<dbReference type="SUPFAM" id="SSF52833">
    <property type="entry name" value="Thioredoxin-like"/>
    <property type="match status" value="1"/>
</dbReference>
<dbReference type="Pfam" id="PF00578">
    <property type="entry name" value="AhpC-TSA"/>
    <property type="match status" value="1"/>
</dbReference>
<dbReference type="STRING" id="477680.SAMN05421788_10345"/>
<gene>
    <name evidence="8" type="ORF">SAMN05421788_10345</name>
</gene>
<dbReference type="KEGG" id="fln:FLA_3727"/>
<feature type="transmembrane region" description="Helical" evidence="6">
    <location>
        <begin position="71"/>
        <end position="90"/>
    </location>
</feature>
<feature type="domain" description="Thioredoxin" evidence="7">
    <location>
        <begin position="176"/>
        <end position="317"/>
    </location>
</feature>
<protein>
    <submittedName>
        <fullName evidence="8">AhpC/TSA family protein</fullName>
    </submittedName>
</protein>
<dbReference type="AlphaFoldDB" id="A0A173MJQ8"/>
<dbReference type="RefSeq" id="WP_076378628.1">
    <property type="nucleotide sequence ID" value="NZ_AP017422.1"/>
</dbReference>
<evidence type="ECO:0000256" key="6">
    <source>
        <dbReference type="SAM" id="Phobius"/>
    </source>
</evidence>
<dbReference type="InterPro" id="IPR013766">
    <property type="entry name" value="Thioredoxin_domain"/>
</dbReference>
<evidence type="ECO:0000256" key="4">
    <source>
        <dbReference type="ARBA" id="ARBA00023136"/>
    </source>
</evidence>
<keyword evidence="9" id="KW-1185">Reference proteome</keyword>
<dbReference type="InterPro" id="IPR036249">
    <property type="entry name" value="Thioredoxin-like_sf"/>
</dbReference>
<evidence type="ECO:0000256" key="1">
    <source>
        <dbReference type="ARBA" id="ARBA00004141"/>
    </source>
</evidence>
<keyword evidence="3 6" id="KW-1133">Transmembrane helix</keyword>
<dbReference type="InterPro" id="IPR017937">
    <property type="entry name" value="Thioredoxin_CS"/>
</dbReference>
<sequence length="318" mass="35785">MKKWVIEIICLLFVVLFGYAAISKLVDYQQFITQLQESPLKRFANTIAWLTPTSEIVLAVLLLLPKTRRLALYGSFLLMMGFTVYIIYLLKFSPDVPCSCGGLLETMNWTQHLVFNIVFTLLSLIGIVLLRRSRESDQLLQFRTKLLYGTMSAIVLALIVGAVSVSAIGLHTPPPIKPGAPMPNFSFQLMDGKSSMSTSDIPDGKPVVLVYFSPTCGHCQDELIELTQKKEAIKDMRFYFISSSDFKKVKVLHDTLQLSRFDNITLGVDTARYFYKSFKPTGTPYQVIYNKEKKLHFIIPGESSVETLVGVANNNNKS</sequence>
<dbReference type="Proteomes" id="UP000186917">
    <property type="component" value="Unassembled WGS sequence"/>
</dbReference>
<evidence type="ECO:0000256" key="2">
    <source>
        <dbReference type="ARBA" id="ARBA00022692"/>
    </source>
</evidence>
<feature type="transmembrane region" description="Helical" evidence="6">
    <location>
        <begin position="47"/>
        <end position="64"/>
    </location>
</feature>
<dbReference type="PANTHER" id="PTHR42852:SF17">
    <property type="entry name" value="THIOREDOXIN-LIKE PROTEIN HI_1115"/>
    <property type="match status" value="1"/>
</dbReference>
<comment type="subcellular location">
    <subcellularLocation>
        <location evidence="1">Membrane</location>
        <topology evidence="1">Multi-pass membrane protein</topology>
    </subcellularLocation>
</comment>
<accession>A0A173MJQ8</accession>
<dbReference type="InterPro" id="IPR050553">
    <property type="entry name" value="Thioredoxin_ResA/DsbE_sf"/>
</dbReference>
<dbReference type="Pfam" id="PF07291">
    <property type="entry name" value="MauE"/>
    <property type="match status" value="1"/>
</dbReference>
<dbReference type="PROSITE" id="PS51352">
    <property type="entry name" value="THIOREDOXIN_2"/>
    <property type="match status" value="1"/>
</dbReference>
<evidence type="ECO:0000256" key="5">
    <source>
        <dbReference type="ARBA" id="ARBA00023284"/>
    </source>
</evidence>
<dbReference type="EMBL" id="FTOR01000003">
    <property type="protein sequence ID" value="SIT03641.1"/>
    <property type="molecule type" value="Genomic_DNA"/>
</dbReference>
<evidence type="ECO:0000256" key="3">
    <source>
        <dbReference type="ARBA" id="ARBA00022989"/>
    </source>
</evidence>
<keyword evidence="2 6" id="KW-0812">Transmembrane</keyword>
<evidence type="ECO:0000259" key="7">
    <source>
        <dbReference type="PROSITE" id="PS51352"/>
    </source>
</evidence>
<dbReference type="InterPro" id="IPR000866">
    <property type="entry name" value="AhpC/TSA"/>
</dbReference>
<organism evidence="8 9">
    <name type="scientific">Filimonas lacunae</name>
    <dbReference type="NCBI Taxonomy" id="477680"/>
    <lineage>
        <taxon>Bacteria</taxon>
        <taxon>Pseudomonadati</taxon>
        <taxon>Bacteroidota</taxon>
        <taxon>Chitinophagia</taxon>
        <taxon>Chitinophagales</taxon>
        <taxon>Chitinophagaceae</taxon>
        <taxon>Filimonas</taxon>
    </lineage>
</organism>
<proteinExistence type="predicted"/>
<evidence type="ECO:0000313" key="9">
    <source>
        <dbReference type="Proteomes" id="UP000186917"/>
    </source>
</evidence>
<dbReference type="GO" id="GO:0016209">
    <property type="term" value="F:antioxidant activity"/>
    <property type="evidence" value="ECO:0007669"/>
    <property type="project" value="InterPro"/>
</dbReference>